<protein>
    <recommendedName>
        <fullName evidence="1">Glucosamine inositolphosphorylceramide transferase 1 N-terminal domain-containing protein</fullName>
    </recommendedName>
</protein>
<dbReference type="InterPro" id="IPR056442">
    <property type="entry name" value="GINT1_N"/>
</dbReference>
<feature type="domain" description="Glucosamine inositolphosphorylceramide transferase 1 N-terminal" evidence="1">
    <location>
        <begin position="244"/>
        <end position="466"/>
    </location>
</feature>
<dbReference type="AlphaFoldDB" id="A0AA48M034"/>
<dbReference type="SUPFAM" id="SSF75005">
    <property type="entry name" value="Arabinanase/levansucrase/invertase"/>
    <property type="match status" value="1"/>
</dbReference>
<organism evidence="2">
    <name type="scientific">freshwater sediment metagenome</name>
    <dbReference type="NCBI Taxonomy" id="556182"/>
    <lineage>
        <taxon>unclassified sequences</taxon>
        <taxon>metagenomes</taxon>
        <taxon>ecological metagenomes</taxon>
    </lineage>
</organism>
<proteinExistence type="predicted"/>
<evidence type="ECO:0000313" key="2">
    <source>
        <dbReference type="EMBL" id="CAJ0866787.1"/>
    </source>
</evidence>
<name>A0AA48M034_9ZZZZ</name>
<evidence type="ECO:0000259" key="1">
    <source>
        <dbReference type="Pfam" id="PF24793"/>
    </source>
</evidence>
<dbReference type="InterPro" id="IPR023296">
    <property type="entry name" value="Glyco_hydro_beta-prop_sf"/>
</dbReference>
<gene>
    <name evidence="2" type="ORF">AMST5_01892</name>
</gene>
<dbReference type="EMBL" id="OY288114">
    <property type="protein sequence ID" value="CAJ0866787.1"/>
    <property type="molecule type" value="Genomic_DNA"/>
</dbReference>
<sequence length="510" mass="56613">MSRIAIAVSPSQFQRWHQQLRDTLAARWPEDNVSFRLAPQEQQRASAADRLLGMERLLLLGGKPSLCDRLDPPVASDVDADIVIDLAGNQGGAGERVLRPLYDGHSTDQAAVAAIMAGAAPRIAVEDITTGAILAEGLPSLEAASSLTAALEAVYSRMALLIEMALAKPRQDCVPAARVDRAPTTSLSWLLRNLSFQCTRALYHLCCHSPHWRVGWRFTSGKGVIETGAITGAPWRLMLDREMGFAADPFPIEWRGRVGVFYERMNYRADRGEIWFQPFDERGPAGEPVPAIREPWHLSYPFLIEEDGELYLIPEASVSRAVTLYRCVAFPDRWEPVARIIDDVEAADATVFKHDGRYWMTSVVRNGVGGYSDTLAIHHAPGLFGPWEPHALNPVVVDVRFSRPAGAVVRTATGLYRPVQDCSRGYGAAMEIMRIDRLDPENFSQSQIARLAPGAAWPGARLHTLNRWGRLECIDGAILTPKYLPLRRLTQQFVDRHWSVAESSVQQCAY</sequence>
<dbReference type="Pfam" id="PF24793">
    <property type="entry name" value="GINT1_N"/>
    <property type="match status" value="1"/>
</dbReference>
<reference evidence="2" key="1">
    <citation type="submission" date="2023-07" db="EMBL/GenBank/DDBJ databases">
        <authorList>
            <person name="Pelsma A.J. K."/>
        </authorList>
    </citation>
    <scope>NUCLEOTIDE SEQUENCE</scope>
</reference>
<accession>A0AA48M034</accession>